<proteinExistence type="predicted"/>
<organism evidence="1">
    <name type="scientific">marine sediment metagenome</name>
    <dbReference type="NCBI Taxonomy" id="412755"/>
    <lineage>
        <taxon>unclassified sequences</taxon>
        <taxon>metagenomes</taxon>
        <taxon>ecological metagenomes</taxon>
    </lineage>
</organism>
<gene>
    <name evidence="1" type="ORF">LCGC14_3151630</name>
</gene>
<reference evidence="1" key="1">
    <citation type="journal article" date="2015" name="Nature">
        <title>Complex archaea that bridge the gap between prokaryotes and eukaryotes.</title>
        <authorList>
            <person name="Spang A."/>
            <person name="Saw J.H."/>
            <person name="Jorgensen S.L."/>
            <person name="Zaremba-Niedzwiedzka K."/>
            <person name="Martijn J."/>
            <person name="Lind A.E."/>
            <person name="van Eijk R."/>
            <person name="Schleper C."/>
            <person name="Guy L."/>
            <person name="Ettema T.J."/>
        </authorList>
    </citation>
    <scope>NUCLEOTIDE SEQUENCE</scope>
</reference>
<evidence type="ECO:0000313" key="1">
    <source>
        <dbReference type="EMBL" id="KKK47791.1"/>
    </source>
</evidence>
<comment type="caution">
    <text evidence="1">The sequence shown here is derived from an EMBL/GenBank/DDBJ whole genome shotgun (WGS) entry which is preliminary data.</text>
</comment>
<feature type="non-terminal residue" evidence="1">
    <location>
        <position position="81"/>
    </location>
</feature>
<accession>A0A0F8YIB6</accession>
<sequence length="81" mass="8640">MTSVSAYYSLFEGFLWKLVESCVQQALVGGLSSPEGVEVDFSGLQIDFGSDEPMNPIAVDGELMTQHTDLSPVVGAADINQ</sequence>
<protein>
    <submittedName>
        <fullName evidence="1">Uncharacterized protein</fullName>
    </submittedName>
</protein>
<dbReference type="AlphaFoldDB" id="A0A0F8YIB6"/>
<dbReference type="EMBL" id="LAZR01069392">
    <property type="protein sequence ID" value="KKK47791.1"/>
    <property type="molecule type" value="Genomic_DNA"/>
</dbReference>
<name>A0A0F8YIB6_9ZZZZ</name>